<name>A0A7X3JZN4_9BACL</name>
<dbReference type="AlphaFoldDB" id="A0A7X3JZN4"/>
<evidence type="ECO:0000313" key="3">
    <source>
        <dbReference type="Proteomes" id="UP000490800"/>
    </source>
</evidence>
<accession>A0A7X3JZN4</accession>
<dbReference type="OrthoDB" id="1809393at2"/>
<dbReference type="SUPFAM" id="SSF159006">
    <property type="entry name" value="YopX-like"/>
    <property type="match status" value="1"/>
</dbReference>
<feature type="domain" description="YopX protein" evidence="1">
    <location>
        <begin position="6"/>
        <end position="138"/>
    </location>
</feature>
<gene>
    <name evidence="2" type="ORF">EDM21_12685</name>
</gene>
<evidence type="ECO:0000313" key="2">
    <source>
        <dbReference type="EMBL" id="MVP00369.1"/>
    </source>
</evidence>
<dbReference type="EMBL" id="RHLK01000006">
    <property type="protein sequence ID" value="MVP00369.1"/>
    <property type="molecule type" value="Genomic_DNA"/>
</dbReference>
<organism evidence="2 3">
    <name type="scientific">Paenibacillus lutrae</name>
    <dbReference type="NCBI Taxonomy" id="2078573"/>
    <lineage>
        <taxon>Bacteria</taxon>
        <taxon>Bacillati</taxon>
        <taxon>Bacillota</taxon>
        <taxon>Bacilli</taxon>
        <taxon>Bacillales</taxon>
        <taxon>Paenibacillaceae</taxon>
        <taxon>Paenibacillus</taxon>
    </lineage>
</organism>
<dbReference type="Proteomes" id="UP000490800">
    <property type="component" value="Unassembled WGS sequence"/>
</dbReference>
<evidence type="ECO:0000259" key="1">
    <source>
        <dbReference type="Pfam" id="PF09643"/>
    </source>
</evidence>
<proteinExistence type="predicted"/>
<comment type="caution">
    <text evidence="2">The sequence shown here is derived from an EMBL/GenBank/DDBJ whole genome shotgun (WGS) entry which is preliminary data.</text>
</comment>
<reference evidence="2 3" key="1">
    <citation type="journal article" date="2019" name="Microorganisms">
        <title>Paenibacillus lutrae sp. nov., A Chitinolytic Species Isolated from A River Otter in Castril Natural Park, Granada, Spain.</title>
        <authorList>
            <person name="Rodriguez M."/>
            <person name="Reina J.C."/>
            <person name="Bejar V."/>
            <person name="Llamas I."/>
        </authorList>
    </citation>
    <scope>NUCLEOTIDE SEQUENCE [LARGE SCALE GENOMIC DNA]</scope>
    <source>
        <strain evidence="2 3">N10</strain>
    </source>
</reference>
<dbReference type="Pfam" id="PF09643">
    <property type="entry name" value="YopX"/>
    <property type="match status" value="1"/>
</dbReference>
<dbReference type="InterPro" id="IPR023385">
    <property type="entry name" value="YopX-like_C"/>
</dbReference>
<sequence length="141" mass="16270">MSRPIKFRVWDEQNKRMLGSDCVDLLIDFSGRVNSHDTGVLNGYNNTPQYPIMQYTGVHDDTEEQAELFDGDIAEVEYEGQKHICKVKYCGGGYMFVADSLPDSYLWLSEFIEFDREYCWAEGTKKLGNIHDHPYLLEAAQ</sequence>
<dbReference type="Gene3D" id="2.30.30.290">
    <property type="entry name" value="YopX-like domains"/>
    <property type="match status" value="1"/>
</dbReference>
<dbReference type="InterPro" id="IPR019096">
    <property type="entry name" value="YopX_protein"/>
</dbReference>
<dbReference type="RefSeq" id="WP_157335984.1">
    <property type="nucleotide sequence ID" value="NZ_RHLK01000006.1"/>
</dbReference>
<protein>
    <recommendedName>
        <fullName evidence="1">YopX protein domain-containing protein</fullName>
    </recommendedName>
</protein>
<keyword evidence="3" id="KW-1185">Reference proteome</keyword>